<proteinExistence type="predicted"/>
<dbReference type="RefSeq" id="WP_220696451.1">
    <property type="nucleotide sequence ID" value="NZ_CP080997.1"/>
</dbReference>
<evidence type="ECO:0000259" key="1">
    <source>
        <dbReference type="Pfam" id="PF20815"/>
    </source>
</evidence>
<name>A0A9X7ZIK0_9MYCO</name>
<protein>
    <recommendedName>
        <fullName evidence="1">GIY-YIG catalytic domain-containing protein</fullName>
    </recommendedName>
</protein>
<dbReference type="Proteomes" id="UP000825008">
    <property type="component" value="Chromosome"/>
</dbReference>
<evidence type="ECO:0000313" key="3">
    <source>
        <dbReference type="Proteomes" id="UP000825008"/>
    </source>
</evidence>
<dbReference type="EMBL" id="CP080997">
    <property type="protein sequence ID" value="QZA09637.1"/>
    <property type="molecule type" value="Genomic_DNA"/>
</dbReference>
<gene>
    <name evidence="2" type="ORF">K3U94_10670</name>
</gene>
<evidence type="ECO:0000313" key="2">
    <source>
        <dbReference type="EMBL" id="QZA09637.1"/>
    </source>
</evidence>
<accession>A0A9X7ZIK0</accession>
<dbReference type="Pfam" id="PF20815">
    <property type="entry name" value="GIY_YIG_2"/>
    <property type="match status" value="1"/>
</dbReference>
<feature type="domain" description="GIY-YIG catalytic" evidence="1">
    <location>
        <begin position="47"/>
        <end position="166"/>
    </location>
</feature>
<dbReference type="InterPro" id="IPR049311">
    <property type="entry name" value="GIY_YIG_cat"/>
</dbReference>
<reference evidence="2" key="1">
    <citation type="submission" date="2021-08" db="EMBL/GenBank/DDBJ databases">
        <title>Whole genome sequencing of non-tuberculosis mycobacteria type-strains.</title>
        <authorList>
            <person name="Igarashi Y."/>
            <person name="Osugi A."/>
            <person name="Mitarai S."/>
        </authorList>
    </citation>
    <scope>NUCLEOTIDE SEQUENCE</scope>
    <source>
        <strain evidence="2">JCM 30995</strain>
    </source>
</reference>
<organism evidence="2 3">
    <name type="scientific">Mycolicibacter heraklionensis</name>
    <dbReference type="NCBI Taxonomy" id="512402"/>
    <lineage>
        <taxon>Bacteria</taxon>
        <taxon>Bacillati</taxon>
        <taxon>Actinomycetota</taxon>
        <taxon>Actinomycetes</taxon>
        <taxon>Mycobacteriales</taxon>
        <taxon>Mycobacteriaceae</taxon>
        <taxon>Mycolicibacter</taxon>
    </lineage>
</organism>
<dbReference type="KEGG" id="mher:K3U94_10670"/>
<sequence>MDAAQVLGRLSDRRSHLALLDAPAAPGVYAFFLRKGAVPGLHCGSGDCLYIGLSQNLAQREFDTHFRVGGSGFSTLRRSLGALLIDELDLQPQPRSAGTSDTNYRNYRFDKSGEEALSAWMHDHLDVAVFEEADPKPLERELAVLARPPLNLTHWPNPDAPTIRAARKRCADAARASRRQ</sequence>
<dbReference type="AlphaFoldDB" id="A0A9X7ZIK0"/>